<dbReference type="GeneID" id="27349195"/>
<feature type="compositionally biased region" description="Polar residues" evidence="1">
    <location>
        <begin position="16"/>
        <end position="26"/>
    </location>
</feature>
<gene>
    <name evidence="2" type="ORF">PV07_10001</name>
</gene>
<organism evidence="2 3">
    <name type="scientific">Cladophialophora immunda</name>
    <dbReference type="NCBI Taxonomy" id="569365"/>
    <lineage>
        <taxon>Eukaryota</taxon>
        <taxon>Fungi</taxon>
        <taxon>Dikarya</taxon>
        <taxon>Ascomycota</taxon>
        <taxon>Pezizomycotina</taxon>
        <taxon>Eurotiomycetes</taxon>
        <taxon>Chaetothyriomycetidae</taxon>
        <taxon>Chaetothyriales</taxon>
        <taxon>Herpotrichiellaceae</taxon>
        <taxon>Cladophialophora</taxon>
    </lineage>
</organism>
<proteinExistence type="predicted"/>
<evidence type="ECO:0000313" key="2">
    <source>
        <dbReference type="EMBL" id="KIW24274.1"/>
    </source>
</evidence>
<protein>
    <submittedName>
        <fullName evidence="2">Uncharacterized protein</fullName>
    </submittedName>
</protein>
<evidence type="ECO:0000256" key="1">
    <source>
        <dbReference type="SAM" id="MobiDB-lite"/>
    </source>
</evidence>
<name>A0A0D2CL30_9EURO</name>
<keyword evidence="3" id="KW-1185">Reference proteome</keyword>
<dbReference type="RefSeq" id="XP_016244490.1">
    <property type="nucleotide sequence ID" value="XM_016397299.1"/>
</dbReference>
<dbReference type="HOGENOM" id="CLU_495206_0_0_1"/>
<dbReference type="Proteomes" id="UP000054466">
    <property type="component" value="Unassembled WGS sequence"/>
</dbReference>
<dbReference type="AlphaFoldDB" id="A0A0D2CL30"/>
<dbReference type="VEuPathDB" id="FungiDB:PV07_10001"/>
<dbReference type="OrthoDB" id="428577at2759"/>
<accession>A0A0D2CL30</accession>
<evidence type="ECO:0000313" key="3">
    <source>
        <dbReference type="Proteomes" id="UP000054466"/>
    </source>
</evidence>
<dbReference type="EMBL" id="KN847045">
    <property type="protein sequence ID" value="KIW24274.1"/>
    <property type="molecule type" value="Genomic_DNA"/>
</dbReference>
<sequence length="550" mass="61594">MATAPRRIRSRDQSKSMRSNYVPSPSRSRDNPLPRHGLHCTAFLSYNQAHIGSIDPFFLDTPQRKVVLLGIQRIPGDFAVVAELVELACLAVMTQQQPVLAFSSGGSEPENHSRSATCRYDVLTKSVDFLDTWGPGYFVHNRADPRKIHAIAIGGGHVLLADSETLRFHWAKGSLLDSAPQATFDADTMMRIGTAVSINQNCSMDESTYRKSSFCALQPLDTQGVFWEAQERQAGFQGGQYLTGTYSQTWNKIPGITLKQRSLQRSDWHLVSFCTSVARRVSLRELVTDLLPTFVNPLEQDTWDELVNVHHIVQNFTRGNLFDWLRTLSPRLQRYVFALIRAILEQLQHTGLDRGNATLAIAWPQEGDLERGLKIPCKAQTCWAQIIADAEDCATFAYVTSKRLETNQVKCRGVQRAWQNASKALVTEVSRSQPEGQPIPARPDHVIDTAAAASATTTTTISAQTAWQLEDQKTYYIKKLDSLLRVKVEKPRSASNDVAHLVVTSSNIPRARWKRLLVREKERGNCRIRERQASGDCAERVIVRAALIGT</sequence>
<reference evidence="2 3" key="1">
    <citation type="submission" date="2015-01" db="EMBL/GenBank/DDBJ databases">
        <title>The Genome Sequence of Cladophialophora immunda CBS83496.</title>
        <authorList>
            <consortium name="The Broad Institute Genomics Platform"/>
            <person name="Cuomo C."/>
            <person name="de Hoog S."/>
            <person name="Gorbushina A."/>
            <person name="Stielow B."/>
            <person name="Teixiera M."/>
            <person name="Abouelleil A."/>
            <person name="Chapman S.B."/>
            <person name="Priest M."/>
            <person name="Young S.K."/>
            <person name="Wortman J."/>
            <person name="Nusbaum C."/>
            <person name="Birren B."/>
        </authorList>
    </citation>
    <scope>NUCLEOTIDE SEQUENCE [LARGE SCALE GENOMIC DNA]</scope>
    <source>
        <strain evidence="2 3">CBS 83496</strain>
    </source>
</reference>
<feature type="region of interest" description="Disordered" evidence="1">
    <location>
        <begin position="1"/>
        <end position="34"/>
    </location>
</feature>
<dbReference type="STRING" id="569365.A0A0D2CL30"/>